<organism evidence="3 4">
    <name type="scientific">Maribacter algarum</name>
    <name type="common">ex Zhang et al. 2020</name>
    <dbReference type="NCBI Taxonomy" id="2578118"/>
    <lineage>
        <taxon>Bacteria</taxon>
        <taxon>Pseudomonadati</taxon>
        <taxon>Bacteroidota</taxon>
        <taxon>Flavobacteriia</taxon>
        <taxon>Flavobacteriales</taxon>
        <taxon>Flavobacteriaceae</taxon>
        <taxon>Maribacter</taxon>
    </lineage>
</organism>
<dbReference type="InterPro" id="IPR000700">
    <property type="entry name" value="PAS-assoc_C"/>
</dbReference>
<dbReference type="PROSITE" id="PS50112">
    <property type="entry name" value="PAS"/>
    <property type="match status" value="1"/>
</dbReference>
<dbReference type="CDD" id="cd00130">
    <property type="entry name" value="PAS"/>
    <property type="match status" value="1"/>
</dbReference>
<dbReference type="Pfam" id="PF13426">
    <property type="entry name" value="PAS_9"/>
    <property type="match status" value="1"/>
</dbReference>
<dbReference type="InterPro" id="IPR035965">
    <property type="entry name" value="PAS-like_dom_sf"/>
</dbReference>
<evidence type="ECO:0000313" key="4">
    <source>
        <dbReference type="Proteomes" id="UP000310314"/>
    </source>
</evidence>
<name>A0A5S3PW91_9FLAO</name>
<gene>
    <name evidence="3" type="ORF">FEE95_06920</name>
</gene>
<dbReference type="Proteomes" id="UP000310314">
    <property type="component" value="Unassembled WGS sequence"/>
</dbReference>
<evidence type="ECO:0000259" key="1">
    <source>
        <dbReference type="PROSITE" id="PS50112"/>
    </source>
</evidence>
<evidence type="ECO:0000259" key="2">
    <source>
        <dbReference type="PROSITE" id="PS50113"/>
    </source>
</evidence>
<dbReference type="RefSeq" id="WP_138657147.1">
    <property type="nucleotide sequence ID" value="NZ_VATY01000001.1"/>
</dbReference>
<feature type="domain" description="PAS" evidence="1">
    <location>
        <begin position="74"/>
        <end position="104"/>
    </location>
</feature>
<reference evidence="3 4" key="1">
    <citation type="submission" date="2019-05" db="EMBL/GenBank/DDBJ databases">
        <authorList>
            <person name="Zhang J.-Y."/>
            <person name="Feg X."/>
            <person name="Du Z.-J."/>
        </authorList>
    </citation>
    <scope>NUCLEOTIDE SEQUENCE [LARGE SCALE GENOMIC DNA]</scope>
    <source>
        <strain evidence="3 4">RZ26</strain>
    </source>
</reference>
<comment type="caution">
    <text evidence="3">The sequence shown here is derived from an EMBL/GenBank/DDBJ whole genome shotgun (WGS) entry which is preliminary data.</text>
</comment>
<dbReference type="InterPro" id="IPR000014">
    <property type="entry name" value="PAS"/>
</dbReference>
<feature type="domain" description="PAC" evidence="2">
    <location>
        <begin position="130"/>
        <end position="173"/>
    </location>
</feature>
<keyword evidence="4" id="KW-1185">Reference proteome</keyword>
<evidence type="ECO:0000313" key="3">
    <source>
        <dbReference type="EMBL" id="TMM59158.1"/>
    </source>
</evidence>
<sequence>MQEIKNYDRAANKFYDTLDIKSLPINSWDLYATFFDKICQSINDVFVLKNLAKSNLWSYREDFNEELLQKEHVVVVTDAELRIVYATQNIRLMNGYRPEEILGKKPKMFQGIKTCKETSRNIGIAIKNREPFEAVVLNYRKDGSTYNCWIKGEPILNKSGEVVNFIAYEKEVA</sequence>
<protein>
    <submittedName>
        <fullName evidence="3">PAS domain-containing protein</fullName>
    </submittedName>
</protein>
<dbReference type="AlphaFoldDB" id="A0A5S3PW91"/>
<proteinExistence type="predicted"/>
<dbReference type="NCBIfam" id="TIGR00229">
    <property type="entry name" value="sensory_box"/>
    <property type="match status" value="1"/>
</dbReference>
<dbReference type="SUPFAM" id="SSF55785">
    <property type="entry name" value="PYP-like sensor domain (PAS domain)"/>
    <property type="match status" value="1"/>
</dbReference>
<dbReference type="PROSITE" id="PS50113">
    <property type="entry name" value="PAC"/>
    <property type="match status" value="1"/>
</dbReference>
<accession>A0A5S3PW91</accession>
<dbReference type="OrthoDB" id="5760647at2"/>
<dbReference type="Gene3D" id="3.30.450.20">
    <property type="entry name" value="PAS domain"/>
    <property type="match status" value="1"/>
</dbReference>
<dbReference type="EMBL" id="VATY01000001">
    <property type="protein sequence ID" value="TMM59158.1"/>
    <property type="molecule type" value="Genomic_DNA"/>
</dbReference>